<proteinExistence type="predicted"/>
<evidence type="ECO:0000256" key="1">
    <source>
        <dbReference type="SAM" id="MobiDB-lite"/>
    </source>
</evidence>
<dbReference type="AlphaFoldDB" id="A0A7S0ZLC2"/>
<gene>
    <name evidence="2" type="ORF">TOLI1172_LOCUS9861</name>
</gene>
<accession>A0A7S0ZLC2</accession>
<feature type="region of interest" description="Disordered" evidence="1">
    <location>
        <begin position="121"/>
        <end position="155"/>
    </location>
</feature>
<reference evidence="2" key="1">
    <citation type="submission" date="2021-01" db="EMBL/GenBank/DDBJ databases">
        <authorList>
            <person name="Corre E."/>
            <person name="Pelletier E."/>
            <person name="Niang G."/>
            <person name="Scheremetjew M."/>
            <person name="Finn R."/>
            <person name="Kale V."/>
            <person name="Holt S."/>
            <person name="Cochrane G."/>
            <person name="Meng A."/>
            <person name="Brown T."/>
            <person name="Cohen L."/>
        </authorList>
    </citation>
    <scope>NUCLEOTIDE SEQUENCE</scope>
    <source>
        <strain evidence="2">CCMP3278</strain>
    </source>
</reference>
<protein>
    <recommendedName>
        <fullName evidence="3">Zinc-finger domain-containing protein</fullName>
    </recommendedName>
</protein>
<name>A0A7S0ZLC2_9RHOD</name>
<evidence type="ECO:0008006" key="3">
    <source>
        <dbReference type="Google" id="ProtNLM"/>
    </source>
</evidence>
<sequence length="258" mass="28905">MFTWMVPADNQLIEVKSMESETYVMTAELPLLVAFGISEEDPFRLQHETTDPDNQFWGHADFIDPLCNLDYVSFNDQDSVEPSLQSEEYVYSFPEPVDVLCVAVTSEPMIVGETILSNSVSESLSDETVPDQQKSAPLKVKRKKGIAKERRAGSGAPPAQFCHICWRSSSQSPLYVCSEFNKPSHRCRKVECERCVLNYCAGDASEEEKNELLLSAKNSTRKCLHCCGKCPGRAQCKVYEKTNARRRQQQAMASALAA</sequence>
<dbReference type="EMBL" id="HBFP01013647">
    <property type="protein sequence ID" value="CAD8825461.1"/>
    <property type="molecule type" value="Transcribed_RNA"/>
</dbReference>
<organism evidence="2">
    <name type="scientific">Timspurckia oligopyrenoides</name>
    <dbReference type="NCBI Taxonomy" id="708627"/>
    <lineage>
        <taxon>Eukaryota</taxon>
        <taxon>Rhodophyta</taxon>
        <taxon>Bangiophyceae</taxon>
        <taxon>Porphyridiales</taxon>
        <taxon>Porphyridiaceae</taxon>
        <taxon>Timspurckia</taxon>
    </lineage>
</organism>
<evidence type="ECO:0000313" key="2">
    <source>
        <dbReference type="EMBL" id="CAD8825461.1"/>
    </source>
</evidence>